<dbReference type="RefSeq" id="WP_092659924.1">
    <property type="nucleotide sequence ID" value="NZ_FOCX01000008.1"/>
</dbReference>
<dbReference type="InterPro" id="IPR055971">
    <property type="entry name" value="DUF7549"/>
</dbReference>
<evidence type="ECO:0000313" key="3">
    <source>
        <dbReference type="EMBL" id="SEO14211.1"/>
    </source>
</evidence>
<keyword evidence="2" id="KW-0472">Membrane</keyword>
<evidence type="ECO:0000313" key="4">
    <source>
        <dbReference type="Proteomes" id="UP000198775"/>
    </source>
</evidence>
<evidence type="ECO:0000256" key="1">
    <source>
        <dbReference type="SAM" id="MobiDB-lite"/>
    </source>
</evidence>
<proteinExistence type="predicted"/>
<feature type="transmembrane region" description="Helical" evidence="2">
    <location>
        <begin position="12"/>
        <end position="32"/>
    </location>
</feature>
<evidence type="ECO:0000256" key="2">
    <source>
        <dbReference type="SAM" id="Phobius"/>
    </source>
</evidence>
<name>A0A1H8MA25_9EURY</name>
<sequence length="204" mass="22011">MVWVKSEYAEELAVVSAWLSALIPWSISVSIGEIQGGSLIEFHFPFLLIRVLLGIDVDAPNPLILFPWEAIEFYDKAPGPLPFAVWTVGAVVVGLAVLLSLAMYVFEDRFRTARRDPVRIMGGLLLVAAVLHTVASGLLQFGALPIAGVATDAFPGILLPIGVVFQFAFAYTLLRVERVDDPDVEASGPDAEPESTETDGTGEE</sequence>
<feature type="transmembrane region" description="Helical" evidence="2">
    <location>
        <begin position="118"/>
        <end position="141"/>
    </location>
</feature>
<protein>
    <recommendedName>
        <fullName evidence="5">TIGR04206 family protein</fullName>
    </recommendedName>
</protein>
<dbReference type="EMBL" id="FOCX01000008">
    <property type="protein sequence ID" value="SEO14211.1"/>
    <property type="molecule type" value="Genomic_DNA"/>
</dbReference>
<feature type="transmembrane region" description="Helical" evidence="2">
    <location>
        <begin position="83"/>
        <end position="106"/>
    </location>
</feature>
<dbReference type="Pfam" id="PF24417">
    <property type="entry name" value="DUF7549"/>
    <property type="match status" value="1"/>
</dbReference>
<dbReference type="AlphaFoldDB" id="A0A1H8MA25"/>
<gene>
    <name evidence="3" type="ORF">SAMN05216388_1008172</name>
</gene>
<organism evidence="3 4">
    <name type="scientific">Halorientalis persicus</name>
    <dbReference type="NCBI Taxonomy" id="1367881"/>
    <lineage>
        <taxon>Archaea</taxon>
        <taxon>Methanobacteriati</taxon>
        <taxon>Methanobacteriota</taxon>
        <taxon>Stenosarchaea group</taxon>
        <taxon>Halobacteria</taxon>
        <taxon>Halobacteriales</taxon>
        <taxon>Haloarculaceae</taxon>
        <taxon>Halorientalis</taxon>
    </lineage>
</organism>
<feature type="transmembrane region" description="Helical" evidence="2">
    <location>
        <begin position="153"/>
        <end position="174"/>
    </location>
</feature>
<keyword evidence="4" id="KW-1185">Reference proteome</keyword>
<dbReference type="OrthoDB" id="238194at2157"/>
<feature type="compositionally biased region" description="Acidic residues" evidence="1">
    <location>
        <begin position="191"/>
        <end position="204"/>
    </location>
</feature>
<keyword evidence="2" id="KW-0812">Transmembrane</keyword>
<evidence type="ECO:0008006" key="5">
    <source>
        <dbReference type="Google" id="ProtNLM"/>
    </source>
</evidence>
<reference evidence="4" key="1">
    <citation type="submission" date="2016-10" db="EMBL/GenBank/DDBJ databases">
        <authorList>
            <person name="Varghese N."/>
            <person name="Submissions S."/>
        </authorList>
    </citation>
    <scope>NUCLEOTIDE SEQUENCE [LARGE SCALE GENOMIC DNA]</scope>
    <source>
        <strain evidence="4">IBRC-M 10043</strain>
    </source>
</reference>
<accession>A0A1H8MA25</accession>
<keyword evidence="2" id="KW-1133">Transmembrane helix</keyword>
<feature type="region of interest" description="Disordered" evidence="1">
    <location>
        <begin position="182"/>
        <end position="204"/>
    </location>
</feature>
<dbReference type="Proteomes" id="UP000198775">
    <property type="component" value="Unassembled WGS sequence"/>
</dbReference>